<evidence type="ECO:0000256" key="1">
    <source>
        <dbReference type="SAM" id="MobiDB-lite"/>
    </source>
</evidence>
<feature type="transmembrane region" description="Helical" evidence="2">
    <location>
        <begin position="70"/>
        <end position="88"/>
    </location>
</feature>
<keyword evidence="2" id="KW-0812">Transmembrane</keyword>
<accession>A0ABS2WN73</accession>
<feature type="transmembrane region" description="Helical" evidence="2">
    <location>
        <begin position="36"/>
        <end position="58"/>
    </location>
</feature>
<gene>
    <name evidence="3" type="ORF">JQC72_15975</name>
</gene>
<evidence type="ECO:0000313" key="4">
    <source>
        <dbReference type="Proteomes" id="UP001177120"/>
    </source>
</evidence>
<feature type="transmembrane region" description="Helical" evidence="2">
    <location>
        <begin position="7"/>
        <end position="24"/>
    </location>
</feature>
<protein>
    <submittedName>
        <fullName evidence="3">Uncharacterized protein</fullName>
    </submittedName>
</protein>
<dbReference type="RefSeq" id="WP_205497420.1">
    <property type="nucleotide sequence ID" value="NZ_JAFHAP010000020.1"/>
</dbReference>
<dbReference type="Proteomes" id="UP001177120">
    <property type="component" value="Unassembled WGS sequence"/>
</dbReference>
<reference evidence="3" key="1">
    <citation type="journal article" date="2024" name="Int. J. Syst. Evol. Microbiol.">
        <title>Polycladomyces zharkentensis sp. nov., a novel thermophilic cellulose- and starch-degrading member of the Bacillota from a geothermal aquifer in Kazakhstan.</title>
        <authorList>
            <person name="Mashzhan A."/>
            <person name="Kistaubayeva A."/>
            <person name="Javier-Lopez R."/>
            <person name="Bissenova U."/>
            <person name="Bissenbay A."/>
            <person name="Birkeland N.K."/>
        </authorList>
    </citation>
    <scope>NUCLEOTIDE SEQUENCE</scope>
    <source>
        <strain evidence="3">ZKZ2T</strain>
    </source>
</reference>
<evidence type="ECO:0000256" key="2">
    <source>
        <dbReference type="SAM" id="Phobius"/>
    </source>
</evidence>
<feature type="transmembrane region" description="Helical" evidence="2">
    <location>
        <begin position="94"/>
        <end position="114"/>
    </location>
</feature>
<organism evidence="3 4">
    <name type="scientific">Polycladomyces zharkentensis</name>
    <dbReference type="NCBI Taxonomy" id="2807616"/>
    <lineage>
        <taxon>Bacteria</taxon>
        <taxon>Bacillati</taxon>
        <taxon>Bacillota</taxon>
        <taxon>Bacilli</taxon>
        <taxon>Bacillales</taxon>
        <taxon>Thermoactinomycetaceae</taxon>
        <taxon>Polycladomyces</taxon>
    </lineage>
</organism>
<feature type="region of interest" description="Disordered" evidence="1">
    <location>
        <begin position="137"/>
        <end position="202"/>
    </location>
</feature>
<keyword evidence="2" id="KW-1133">Transmembrane helix</keyword>
<sequence>MRYINVIGAIIVLVANMIVSYNHSIQLFQSGGFHGWMAHVAVIGSECTFVMGALNIVVSRLKGVSPGVPAMLGGLLGVALVSWSNVAAGWEYGITGVLLGLATPASLIVAEAILSRAILQRAGEKIGTPAPDNMVIPANATPTNAGSPGSGGLGEEAGETPDTVESPTPAQVETPTPTEVGSPAPTPSNVESPTKVEDGDAAEEIAQAKEIARRFKEENGRLPGRRKLAEIAGCGEWYARKALDELRKTA</sequence>
<proteinExistence type="predicted"/>
<name>A0ABS2WN73_9BACL</name>
<evidence type="ECO:0000313" key="3">
    <source>
        <dbReference type="EMBL" id="MBN2910990.1"/>
    </source>
</evidence>
<keyword evidence="4" id="KW-1185">Reference proteome</keyword>
<comment type="caution">
    <text evidence="3">The sequence shown here is derived from an EMBL/GenBank/DDBJ whole genome shotgun (WGS) entry which is preliminary data.</text>
</comment>
<dbReference type="EMBL" id="JAFHAP010000020">
    <property type="protein sequence ID" value="MBN2910990.1"/>
    <property type="molecule type" value="Genomic_DNA"/>
</dbReference>
<feature type="compositionally biased region" description="Polar residues" evidence="1">
    <location>
        <begin position="163"/>
        <end position="179"/>
    </location>
</feature>
<keyword evidence="2" id="KW-0472">Membrane</keyword>